<evidence type="ECO:0000259" key="2">
    <source>
        <dbReference type="Pfam" id="PF03372"/>
    </source>
</evidence>
<dbReference type="InterPro" id="IPR005135">
    <property type="entry name" value="Endo/exonuclease/phosphatase"/>
</dbReference>
<protein>
    <recommendedName>
        <fullName evidence="2">Endonuclease/exonuclease/phosphatase domain-containing protein</fullName>
    </recommendedName>
</protein>
<sequence>MSYRPHFRGGRSQFGRGYCDRPAGPGDRPEFVSGYSHFSAVRNANHSFQPSYNAVPPPQQLYRPGPWFQQPGPPMAQAHQNPGPRPFKHPSQGRPAYGNHQQFRPQQMQQQFRPRATKPPDYRAWEYSKLKLPPHCERFTVLSYNILADYLAADHRHKLYFHVPGYIMDWNWRMKNIIFELGLWSADILCFQEVDRFQDIEVELNQRGYNGIWKMRTGNPVDGCAIFWRASRFKMIFEESFEYRRFGLRDNVAQICVFESLNGSGISSGASTLSTRQVVLITLFFCSFLFLFLQHCSASSNRVVVCNIHVLFNPKRGDIKLGQIRVLLERANAVSKLWNDAPVVICGDFNCTPKSPMYNFIKDNELDLSKVARDKVSGQVSAEINRPAPAYPDFRAERAATFIQAPAADSKRVEQQDLPLNAQEFPRTNFSSSPRSAGSHFQPGSSIVAETDSCSTVEDRKQQINDLPNHDAVEICASEGMSSPPIPHNVLNQSVSKVEGGIESPILCDKGTDEISMLESSSKDIHSRTTEGGEYVADLLSETPDNHIQHQGLSGNHSDDLSITLNINSDSSDNEGPSNNSGEPNSSEHEAVAISASASTGEDKTCSVSSTLKSTSSDNILDQKFETLSLDEVVNDATQKVFEDSESFLCELHSKDASSPNQKQENVFGTEKFRFSPSAWTPAEIELATGRADCKVMEHPLKLTSAYTEVESSSELRDSSGEPYVTSYHKLFSGTVDYIWHSQGLETVKVLAPIPKHVMHQSRGFPTKKWGSDHIALVSEFVFTKGISS</sequence>
<feature type="compositionally biased region" description="Low complexity" evidence="1">
    <location>
        <begin position="574"/>
        <end position="585"/>
    </location>
</feature>
<organism evidence="3">
    <name type="scientific">Salvia splendens</name>
    <name type="common">Scarlet sage</name>
    <dbReference type="NCBI Taxonomy" id="180675"/>
    <lineage>
        <taxon>Eukaryota</taxon>
        <taxon>Viridiplantae</taxon>
        <taxon>Streptophyta</taxon>
        <taxon>Embryophyta</taxon>
        <taxon>Tracheophyta</taxon>
        <taxon>Spermatophyta</taxon>
        <taxon>Magnoliopsida</taxon>
        <taxon>eudicotyledons</taxon>
        <taxon>Gunneridae</taxon>
        <taxon>Pentapetalae</taxon>
        <taxon>asterids</taxon>
        <taxon>lamiids</taxon>
        <taxon>Lamiales</taxon>
        <taxon>Lamiaceae</taxon>
        <taxon>Nepetoideae</taxon>
        <taxon>Mentheae</taxon>
        <taxon>Salviinae</taxon>
        <taxon>Salvia</taxon>
        <taxon>Salvia subgen. Calosphace</taxon>
        <taxon>core Calosphace</taxon>
    </lineage>
</organism>
<proteinExistence type="predicted"/>
<feature type="compositionally biased region" description="Polar residues" evidence="1">
    <location>
        <begin position="549"/>
        <end position="571"/>
    </location>
</feature>
<comment type="caution">
    <text evidence="3">The sequence shown here is derived from an EMBL/GenBank/DDBJ whole genome shotgun (WGS) entry which is preliminary data.</text>
</comment>
<feature type="domain" description="Endonuclease/exonuclease/phosphatase" evidence="2">
    <location>
        <begin position="180"/>
        <end position="385"/>
    </location>
</feature>
<reference evidence="3" key="1">
    <citation type="submission" date="2018-01" db="EMBL/GenBank/DDBJ databases">
        <authorList>
            <person name="Mao J.F."/>
        </authorList>
    </citation>
    <scope>NUCLEOTIDE SEQUENCE</scope>
    <source>
        <strain evidence="3">Huo1</strain>
        <tissue evidence="3">Leaf</tissue>
    </source>
</reference>
<dbReference type="PANTHER" id="PTHR12121">
    <property type="entry name" value="CARBON CATABOLITE REPRESSOR PROTEIN 4"/>
    <property type="match status" value="1"/>
</dbReference>
<feature type="region of interest" description="Disordered" evidence="1">
    <location>
        <begin position="70"/>
        <end position="116"/>
    </location>
</feature>
<evidence type="ECO:0000313" key="3">
    <source>
        <dbReference type="EMBL" id="KAG6387938.1"/>
    </source>
</evidence>
<dbReference type="InterPro" id="IPR050410">
    <property type="entry name" value="CCR4/nocturin_mRNA_transcr"/>
</dbReference>
<evidence type="ECO:0000313" key="4">
    <source>
        <dbReference type="Proteomes" id="UP000298416"/>
    </source>
</evidence>
<evidence type="ECO:0000256" key="1">
    <source>
        <dbReference type="SAM" id="MobiDB-lite"/>
    </source>
</evidence>
<feature type="compositionally biased region" description="Polar residues" evidence="1">
    <location>
        <begin position="426"/>
        <end position="436"/>
    </location>
</feature>
<accession>A0A8X8W4F3</accession>
<name>A0A8X8W4F3_SALSN</name>
<dbReference type="Pfam" id="PF03372">
    <property type="entry name" value="Exo_endo_phos"/>
    <property type="match status" value="1"/>
</dbReference>
<gene>
    <name evidence="3" type="ORF">SASPL_153133</name>
</gene>
<feature type="region of interest" description="Disordered" evidence="1">
    <location>
        <begin position="1"/>
        <end position="25"/>
    </location>
</feature>
<dbReference type="AlphaFoldDB" id="A0A8X8W4F3"/>
<dbReference type="InterPro" id="IPR036691">
    <property type="entry name" value="Endo/exonu/phosph_ase_sf"/>
</dbReference>
<keyword evidence="4" id="KW-1185">Reference proteome</keyword>
<reference evidence="3" key="2">
    <citation type="submission" date="2020-08" db="EMBL/GenBank/DDBJ databases">
        <title>Plant Genome Project.</title>
        <authorList>
            <person name="Zhang R.-G."/>
        </authorList>
    </citation>
    <scope>NUCLEOTIDE SEQUENCE</scope>
    <source>
        <strain evidence="3">Huo1</strain>
        <tissue evidence="3">Leaf</tissue>
    </source>
</reference>
<dbReference type="GO" id="GO:0000175">
    <property type="term" value="F:3'-5'-RNA exonuclease activity"/>
    <property type="evidence" value="ECO:0007669"/>
    <property type="project" value="TreeGrafter"/>
</dbReference>
<dbReference type="EMBL" id="PNBA02000021">
    <property type="protein sequence ID" value="KAG6387938.1"/>
    <property type="molecule type" value="Genomic_DNA"/>
</dbReference>
<dbReference type="PANTHER" id="PTHR12121:SF85">
    <property type="entry name" value="CARBON CATABOLITE REPRESSOR PROTEIN 4 HOMOLOG 6"/>
    <property type="match status" value="1"/>
</dbReference>
<dbReference type="SUPFAM" id="SSF56219">
    <property type="entry name" value="DNase I-like"/>
    <property type="match status" value="1"/>
</dbReference>
<dbReference type="Gene3D" id="3.60.10.10">
    <property type="entry name" value="Endonuclease/exonuclease/phosphatase"/>
    <property type="match status" value="2"/>
</dbReference>
<feature type="compositionally biased region" description="Low complexity" evidence="1">
    <location>
        <begin position="101"/>
        <end position="114"/>
    </location>
</feature>
<dbReference type="Proteomes" id="UP000298416">
    <property type="component" value="Unassembled WGS sequence"/>
</dbReference>
<feature type="region of interest" description="Disordered" evidence="1">
    <location>
        <begin position="546"/>
        <end position="613"/>
    </location>
</feature>
<feature type="region of interest" description="Disordered" evidence="1">
    <location>
        <begin position="425"/>
        <end position="444"/>
    </location>
</feature>